<dbReference type="InterPro" id="IPR001498">
    <property type="entry name" value="Impact_N"/>
</dbReference>
<dbReference type="AlphaFoldDB" id="A0AA38XAR0"/>
<organism evidence="5 6">
    <name type="scientific">Cladophialophora chaetospira</name>
    <dbReference type="NCBI Taxonomy" id="386627"/>
    <lineage>
        <taxon>Eukaryota</taxon>
        <taxon>Fungi</taxon>
        <taxon>Dikarya</taxon>
        <taxon>Ascomycota</taxon>
        <taxon>Pezizomycotina</taxon>
        <taxon>Eurotiomycetes</taxon>
        <taxon>Chaetothyriomycetidae</taxon>
        <taxon>Chaetothyriales</taxon>
        <taxon>Herpotrichiellaceae</taxon>
        <taxon>Cladophialophora</taxon>
    </lineage>
</organism>
<gene>
    <name evidence="5" type="ORF">H2200_006205</name>
</gene>
<dbReference type="GO" id="GO:0005737">
    <property type="term" value="C:cytoplasm"/>
    <property type="evidence" value="ECO:0007669"/>
    <property type="project" value="TreeGrafter"/>
</dbReference>
<feature type="domain" description="Impact N-terminal" evidence="4">
    <location>
        <begin position="58"/>
        <end position="176"/>
    </location>
</feature>
<dbReference type="InterPro" id="IPR020568">
    <property type="entry name" value="Ribosomal_Su5_D2-typ_SF"/>
</dbReference>
<feature type="region of interest" description="Disordered" evidence="3">
    <location>
        <begin position="190"/>
        <end position="212"/>
    </location>
</feature>
<feature type="region of interest" description="Disordered" evidence="3">
    <location>
        <begin position="97"/>
        <end position="127"/>
    </location>
</feature>
<dbReference type="GO" id="GO:0006446">
    <property type="term" value="P:regulation of translational initiation"/>
    <property type="evidence" value="ECO:0007669"/>
    <property type="project" value="TreeGrafter"/>
</dbReference>
<name>A0AA38XAR0_9EURO</name>
<feature type="coiled-coil region" evidence="2">
    <location>
        <begin position="289"/>
        <end position="321"/>
    </location>
</feature>
<accession>A0AA38XAR0</accession>
<feature type="compositionally biased region" description="Polar residues" evidence="3">
    <location>
        <begin position="97"/>
        <end position="123"/>
    </location>
</feature>
<dbReference type="PANTHER" id="PTHR16301">
    <property type="entry name" value="IMPACT-RELATED"/>
    <property type="match status" value="1"/>
</dbReference>
<evidence type="ECO:0000313" key="6">
    <source>
        <dbReference type="Proteomes" id="UP001172673"/>
    </source>
</evidence>
<dbReference type="Gene3D" id="3.30.230.30">
    <property type="entry name" value="Impact, N-terminal domain"/>
    <property type="match status" value="1"/>
</dbReference>
<dbReference type="Proteomes" id="UP001172673">
    <property type="component" value="Unassembled WGS sequence"/>
</dbReference>
<dbReference type="EMBL" id="JAPDRK010000008">
    <property type="protein sequence ID" value="KAJ9609876.1"/>
    <property type="molecule type" value="Genomic_DNA"/>
</dbReference>
<dbReference type="SUPFAM" id="SSF54211">
    <property type="entry name" value="Ribosomal protein S5 domain 2-like"/>
    <property type="match status" value="1"/>
</dbReference>
<dbReference type="GO" id="GO:0140469">
    <property type="term" value="P:GCN2-mediated signaling"/>
    <property type="evidence" value="ECO:0007669"/>
    <property type="project" value="TreeGrafter"/>
</dbReference>
<keyword evidence="6" id="KW-1185">Reference proteome</keyword>
<feature type="region of interest" description="Disordered" evidence="3">
    <location>
        <begin position="1"/>
        <end position="29"/>
    </location>
</feature>
<proteinExistence type="inferred from homology"/>
<evidence type="ECO:0000256" key="3">
    <source>
        <dbReference type="SAM" id="MobiDB-lite"/>
    </source>
</evidence>
<feature type="compositionally biased region" description="Basic and acidic residues" evidence="3">
    <location>
        <begin position="243"/>
        <end position="254"/>
    </location>
</feature>
<keyword evidence="2" id="KW-0175">Coiled coil</keyword>
<comment type="caution">
    <text evidence="5">The sequence shown here is derived from an EMBL/GenBank/DDBJ whole genome shotgun (WGS) entry which is preliminary data.</text>
</comment>
<reference evidence="5" key="1">
    <citation type="submission" date="2022-10" db="EMBL/GenBank/DDBJ databases">
        <title>Culturing micro-colonial fungi from biological soil crusts in the Mojave desert and describing Neophaeococcomyces mojavensis, and introducing the new genera and species Taxawa tesnikishii.</title>
        <authorList>
            <person name="Kurbessoian T."/>
            <person name="Stajich J.E."/>
        </authorList>
    </citation>
    <scope>NUCLEOTIDE SEQUENCE</scope>
    <source>
        <strain evidence="5">TK_41</strain>
    </source>
</reference>
<feature type="compositionally biased region" description="Polar residues" evidence="3">
    <location>
        <begin position="18"/>
        <end position="29"/>
    </location>
</feature>
<dbReference type="Pfam" id="PF01205">
    <property type="entry name" value="Impact_N"/>
    <property type="match status" value="1"/>
</dbReference>
<evidence type="ECO:0000256" key="1">
    <source>
        <dbReference type="ARBA" id="ARBA00007665"/>
    </source>
</evidence>
<feature type="compositionally biased region" description="Basic residues" evidence="3">
    <location>
        <begin position="1"/>
        <end position="10"/>
    </location>
</feature>
<feature type="region of interest" description="Disordered" evidence="3">
    <location>
        <begin position="243"/>
        <end position="266"/>
    </location>
</feature>
<evidence type="ECO:0000313" key="5">
    <source>
        <dbReference type="EMBL" id="KAJ9609876.1"/>
    </source>
</evidence>
<comment type="similarity">
    <text evidence="1">Belongs to the IMPACT family.</text>
</comment>
<sequence length="326" mass="35685">MSKPSNPKKRLLYDDIPATNSTTTQDANTEDQIFQSSPIHDRNSTFTAHFHPGISIFATSNSQKATTPLTTLIKRAQGHPAFTDASHRIVAWRKRSAQTTLPVTQGPANTTGATQSRPVYTLSSDDDGEKYAGKRVEKVLAETDVEGILVVARWYGGVLLGPVRFAHIENVAREAVRKWKESVGLGIDGGGAKRQRLDRSGGAPEGDGVEDEGTRVRLAKQLVERDSSIAVLRGLLAEKTKPKISAARDEKIDPSQESASTASPAKKIDYSDMPLAKLRQLEKARDATIAFILKQLDKAEEEEQKKEAEELEAIMATMDDEIEEHG</sequence>
<dbReference type="PANTHER" id="PTHR16301:SF25">
    <property type="entry name" value="PROTEIN IMPACT"/>
    <property type="match status" value="1"/>
</dbReference>
<protein>
    <recommendedName>
        <fullName evidence="4">Impact N-terminal domain-containing protein</fullName>
    </recommendedName>
</protein>
<dbReference type="InterPro" id="IPR023582">
    <property type="entry name" value="Impact"/>
</dbReference>
<dbReference type="InterPro" id="IPR036956">
    <property type="entry name" value="Impact_N_sf"/>
</dbReference>
<evidence type="ECO:0000256" key="2">
    <source>
        <dbReference type="SAM" id="Coils"/>
    </source>
</evidence>
<evidence type="ECO:0000259" key="4">
    <source>
        <dbReference type="Pfam" id="PF01205"/>
    </source>
</evidence>